<feature type="non-terminal residue" evidence="2">
    <location>
        <position position="1"/>
    </location>
</feature>
<dbReference type="GO" id="GO:0009002">
    <property type="term" value="F:serine-type D-Ala-D-Ala carboxypeptidase activity"/>
    <property type="evidence" value="ECO:0007669"/>
    <property type="project" value="InterPro"/>
</dbReference>
<dbReference type="InterPro" id="IPR012338">
    <property type="entry name" value="Beta-lactam/transpept-like"/>
</dbReference>
<keyword evidence="2" id="KW-0121">Carboxypeptidase</keyword>
<proteinExistence type="predicted"/>
<accession>A0A6V8PME0</accession>
<sequence length="207" mass="22963">TDKWTISWAGHEDREIENPNPLLKDNAFITGVKTGYTEKAGWCLAASGTKDGKNLISIILESENQDLRGEDALAVLNYGFNNFERKKIIDQEVATFVFQTSDGTAPVKVAPQEDLWVLLPKDKKVTVTARYMLMQDISDPLSRGEKIGEISLWMGDDLLGQEDLVSPEQISETQQAERGKATPEQRSASLSYPDYAVLAAFALLLLL</sequence>
<reference evidence="2 3" key="1">
    <citation type="journal article" date="2020" name="Front. Microbiol.">
        <title>Single-cell genomics of novel Actinobacteria with the Wood-Ljungdahl pathway discovered in a serpentinizing system.</title>
        <authorList>
            <person name="Merino N."/>
            <person name="Kawai M."/>
            <person name="Boyd E.S."/>
            <person name="Colman D.R."/>
            <person name="McGlynn S.E."/>
            <person name="Nealson K.H."/>
            <person name="Kurokawa K."/>
            <person name="Hongoh Y."/>
        </authorList>
    </citation>
    <scope>NUCLEOTIDE SEQUENCE [LARGE SCALE GENOMIC DNA]</scope>
    <source>
        <strain evidence="2 3">S42</strain>
    </source>
</reference>
<keyword evidence="2" id="KW-0378">Hydrolase</keyword>
<gene>
    <name evidence="2" type="ORF">HKBW3S42_02098</name>
</gene>
<evidence type="ECO:0000259" key="1">
    <source>
        <dbReference type="SMART" id="SM00936"/>
    </source>
</evidence>
<evidence type="ECO:0000313" key="2">
    <source>
        <dbReference type="EMBL" id="GFP33759.1"/>
    </source>
</evidence>
<dbReference type="Pfam" id="PF07943">
    <property type="entry name" value="PBP5_C"/>
    <property type="match status" value="1"/>
</dbReference>
<dbReference type="SUPFAM" id="SSF56601">
    <property type="entry name" value="beta-lactamase/transpeptidase-like"/>
    <property type="match status" value="1"/>
</dbReference>
<dbReference type="InterPro" id="IPR012907">
    <property type="entry name" value="Peptidase_S11_C"/>
</dbReference>
<dbReference type="Gene3D" id="3.40.710.10">
    <property type="entry name" value="DD-peptidase/beta-lactamase superfamily"/>
    <property type="match status" value="1"/>
</dbReference>
<dbReference type="Pfam" id="PF00768">
    <property type="entry name" value="Peptidase_S11"/>
    <property type="match status" value="1"/>
</dbReference>
<dbReference type="InterPro" id="IPR037167">
    <property type="entry name" value="Peptidase_S11_C_sf"/>
</dbReference>
<dbReference type="SMART" id="SM00936">
    <property type="entry name" value="PBP5_C"/>
    <property type="match status" value="1"/>
</dbReference>
<feature type="domain" description="Peptidase S11 D-Ala-D-Ala carboxypeptidase A C-terminal" evidence="1">
    <location>
        <begin position="83"/>
        <end position="172"/>
    </location>
</feature>
<organism evidence="2 3">
    <name type="scientific">Candidatus Hakubella thermalkaliphila</name>
    <dbReference type="NCBI Taxonomy" id="2754717"/>
    <lineage>
        <taxon>Bacteria</taxon>
        <taxon>Bacillati</taxon>
        <taxon>Actinomycetota</taxon>
        <taxon>Actinomycetota incertae sedis</taxon>
        <taxon>Candidatus Hakubellales</taxon>
        <taxon>Candidatus Hakubellaceae</taxon>
        <taxon>Candidatus Hakubella</taxon>
    </lineage>
</organism>
<comment type="caution">
    <text evidence="2">The sequence shown here is derived from an EMBL/GenBank/DDBJ whole genome shotgun (WGS) entry which is preliminary data.</text>
</comment>
<evidence type="ECO:0000313" key="3">
    <source>
        <dbReference type="Proteomes" id="UP000568877"/>
    </source>
</evidence>
<keyword evidence="2" id="KW-0645">Protease</keyword>
<dbReference type="AlphaFoldDB" id="A0A6V8PME0"/>
<protein>
    <submittedName>
        <fullName evidence="2">Serine-type D-Ala-D-Ala carboxypeptidase (Penicillin-binding protein 5/6)</fullName>
    </submittedName>
</protein>
<dbReference type="Gene3D" id="2.60.410.10">
    <property type="entry name" value="D-Ala-D-Ala carboxypeptidase, C-terminal domain"/>
    <property type="match status" value="1"/>
</dbReference>
<dbReference type="GO" id="GO:0006508">
    <property type="term" value="P:proteolysis"/>
    <property type="evidence" value="ECO:0007669"/>
    <property type="project" value="InterPro"/>
</dbReference>
<dbReference type="Proteomes" id="UP000568877">
    <property type="component" value="Unassembled WGS sequence"/>
</dbReference>
<name>A0A6V8PME0_9ACTN</name>
<dbReference type="InterPro" id="IPR001967">
    <property type="entry name" value="Peptidase_S11_N"/>
</dbReference>
<feature type="non-terminal residue" evidence="2">
    <location>
        <position position="207"/>
    </location>
</feature>
<dbReference type="EMBL" id="BLSA01000703">
    <property type="protein sequence ID" value="GFP33759.1"/>
    <property type="molecule type" value="Genomic_DNA"/>
</dbReference>